<dbReference type="Gene3D" id="3.20.20.150">
    <property type="entry name" value="Divalent-metal-dependent TIM barrel enzymes"/>
    <property type="match status" value="1"/>
</dbReference>
<protein>
    <submittedName>
        <fullName evidence="2">Sugar phosphate isomerase/epimerase</fullName>
    </submittedName>
</protein>
<dbReference type="Proteomes" id="UP001209681">
    <property type="component" value="Unassembled WGS sequence"/>
</dbReference>
<proteinExistence type="predicted"/>
<keyword evidence="2" id="KW-0413">Isomerase</keyword>
<dbReference type="GO" id="GO:0016853">
    <property type="term" value="F:isomerase activity"/>
    <property type="evidence" value="ECO:0007669"/>
    <property type="project" value="UniProtKB-KW"/>
</dbReference>
<accession>A0ABT3NBZ3</accession>
<dbReference type="SUPFAM" id="SSF51658">
    <property type="entry name" value="Xylose isomerase-like"/>
    <property type="match status" value="1"/>
</dbReference>
<dbReference type="EMBL" id="JAPFPW010000019">
    <property type="protein sequence ID" value="MCW7754988.1"/>
    <property type="molecule type" value="Genomic_DNA"/>
</dbReference>
<organism evidence="2 3">
    <name type="scientific">Desulfobotulus pelophilus</name>
    <dbReference type="NCBI Taxonomy" id="2823377"/>
    <lineage>
        <taxon>Bacteria</taxon>
        <taxon>Pseudomonadati</taxon>
        <taxon>Thermodesulfobacteriota</taxon>
        <taxon>Desulfobacteria</taxon>
        <taxon>Desulfobacterales</taxon>
        <taxon>Desulfobacteraceae</taxon>
        <taxon>Desulfobotulus</taxon>
    </lineage>
</organism>
<dbReference type="InterPro" id="IPR036237">
    <property type="entry name" value="Xyl_isomerase-like_sf"/>
</dbReference>
<dbReference type="InterPro" id="IPR013022">
    <property type="entry name" value="Xyl_isomerase-like_TIM-brl"/>
</dbReference>
<evidence type="ECO:0000313" key="3">
    <source>
        <dbReference type="Proteomes" id="UP001209681"/>
    </source>
</evidence>
<keyword evidence="3" id="KW-1185">Reference proteome</keyword>
<evidence type="ECO:0000259" key="1">
    <source>
        <dbReference type="Pfam" id="PF01261"/>
    </source>
</evidence>
<evidence type="ECO:0000313" key="2">
    <source>
        <dbReference type="EMBL" id="MCW7754988.1"/>
    </source>
</evidence>
<dbReference type="RefSeq" id="WP_265425901.1">
    <property type="nucleotide sequence ID" value="NZ_JAPFPW010000019.1"/>
</dbReference>
<dbReference type="InterPro" id="IPR050312">
    <property type="entry name" value="IolE/XylAMocC-like"/>
</dbReference>
<dbReference type="PANTHER" id="PTHR12110:SF21">
    <property type="entry name" value="XYLOSE ISOMERASE-LIKE TIM BARREL DOMAIN-CONTAINING PROTEIN"/>
    <property type="match status" value="1"/>
</dbReference>
<feature type="domain" description="Xylose isomerase-like TIM barrel" evidence="1">
    <location>
        <begin position="41"/>
        <end position="262"/>
    </location>
</feature>
<dbReference type="Pfam" id="PF01261">
    <property type="entry name" value="AP_endonuc_2"/>
    <property type="match status" value="1"/>
</dbReference>
<comment type="caution">
    <text evidence="2">The sequence shown here is derived from an EMBL/GenBank/DDBJ whole genome shotgun (WGS) entry which is preliminary data.</text>
</comment>
<reference evidence="2 3" key="1">
    <citation type="submission" date="2022-11" db="EMBL/GenBank/DDBJ databases">
        <title>Desulfobotulus tamanensis H1 sp. nov. - anaerobic, alkaliphilic, sulphate reducing bacterium isolated from terrestrial mud volcano.</title>
        <authorList>
            <person name="Frolova A."/>
            <person name="Merkel A.Y."/>
            <person name="Slobodkin A.I."/>
        </authorList>
    </citation>
    <scope>NUCLEOTIDE SEQUENCE [LARGE SCALE GENOMIC DNA]</scope>
    <source>
        <strain evidence="2 3">H1</strain>
    </source>
</reference>
<name>A0ABT3NBZ3_9BACT</name>
<sequence>MNLSEISAIPEKIRAKVQVNLPFRMRDLYMESFLAMGLNPEIGLDAVTLDSMDMQEIKAVARAFQNRGRRITLHGPFMDLSPGSPDPAIRRVSMERMLQLLEVVPVCKPLSVVCHAGWERRRYDWIQDEWYDRSAAFWKDTAVLLRKRQCRLLLENVYEESPQDLLRLLEYLRSEDVGACLDTGHLFAFGSGGLTEWVRVLGSFVGEVHLHDNMGDKDSHLPPGQGRIDFSSLPALFRQQSGFPVITLEPHESKDLLPSLEWVARELKDFV</sequence>
<gene>
    <name evidence="2" type="ORF">OOT00_13430</name>
</gene>
<dbReference type="PANTHER" id="PTHR12110">
    <property type="entry name" value="HYDROXYPYRUVATE ISOMERASE"/>
    <property type="match status" value="1"/>
</dbReference>